<organism evidence="1 2">
    <name type="scientific">Levilactobacillus angrenensis</name>
    <dbReference type="NCBI Taxonomy" id="2486020"/>
    <lineage>
        <taxon>Bacteria</taxon>
        <taxon>Bacillati</taxon>
        <taxon>Bacillota</taxon>
        <taxon>Bacilli</taxon>
        <taxon>Lactobacillales</taxon>
        <taxon>Lactobacillaceae</taxon>
        <taxon>Levilactobacillus</taxon>
    </lineage>
</organism>
<evidence type="ECO:0008006" key="3">
    <source>
        <dbReference type="Google" id="ProtNLM"/>
    </source>
</evidence>
<gene>
    <name evidence="1" type="ORF">ACFP1M_03945</name>
</gene>
<comment type="caution">
    <text evidence="1">The sequence shown here is derived from an EMBL/GenBank/DDBJ whole genome shotgun (WGS) entry which is preliminary data.</text>
</comment>
<dbReference type="Proteomes" id="UP001596258">
    <property type="component" value="Unassembled WGS sequence"/>
</dbReference>
<name>A0ABW1U866_9LACO</name>
<dbReference type="RefSeq" id="WP_125577220.1">
    <property type="nucleotide sequence ID" value="NZ_JBHSSO010000012.1"/>
</dbReference>
<reference evidence="2" key="1">
    <citation type="journal article" date="2019" name="Int. J. Syst. Evol. Microbiol.">
        <title>The Global Catalogue of Microorganisms (GCM) 10K type strain sequencing project: providing services to taxonomists for standard genome sequencing and annotation.</title>
        <authorList>
            <consortium name="The Broad Institute Genomics Platform"/>
            <consortium name="The Broad Institute Genome Sequencing Center for Infectious Disease"/>
            <person name="Wu L."/>
            <person name="Ma J."/>
        </authorList>
    </citation>
    <scope>NUCLEOTIDE SEQUENCE [LARGE SCALE GENOMIC DNA]</scope>
    <source>
        <strain evidence="2">CCM 8893</strain>
    </source>
</reference>
<sequence>MSDFFSPAARDNAFKRAVAAFDDRHWSTASDLFETLYHDQQTPELNRYLVASLYHDQKYLLAEQYAAEQDPIYLDSAQHFQLRLDVALKNQQFIFAREFCQVAQADAWRAGGLAQVEVAEAAATTELAATQRVIAKQFYHLGDVPFNEQRQRLERARQLPLKLYLQGVQYLLVDPFLHPLLRADLLEGLMRLRVDQTVKLHWLDDQLYPVATGDLRPVNDSQAATAIQDYLQNDLGQTDPVLAANLQQTVTLQLMMLYPFIDRVITAPVAWVQTIAGLPLTTLLSDQDTKTMQSWQMTLNRYMAELFGAIDH</sequence>
<protein>
    <recommendedName>
        <fullName evidence="3">TPR repeat-containing protein</fullName>
    </recommendedName>
</protein>
<evidence type="ECO:0000313" key="1">
    <source>
        <dbReference type="EMBL" id="MFC6289353.1"/>
    </source>
</evidence>
<evidence type="ECO:0000313" key="2">
    <source>
        <dbReference type="Proteomes" id="UP001596258"/>
    </source>
</evidence>
<keyword evidence="2" id="KW-1185">Reference proteome</keyword>
<dbReference type="EMBL" id="JBHSSO010000012">
    <property type="protein sequence ID" value="MFC6289353.1"/>
    <property type="molecule type" value="Genomic_DNA"/>
</dbReference>
<proteinExistence type="predicted"/>
<accession>A0ABW1U866</accession>